<evidence type="ECO:0000313" key="1">
    <source>
        <dbReference type="EMBL" id="MBL0744346.1"/>
    </source>
</evidence>
<comment type="caution">
    <text evidence="1">The sequence shown here is derived from an EMBL/GenBank/DDBJ whole genome shotgun (WGS) entry which is preliminary data.</text>
</comment>
<evidence type="ECO:0000313" key="2">
    <source>
        <dbReference type="Proteomes" id="UP000613030"/>
    </source>
</evidence>
<keyword evidence="2" id="KW-1185">Reference proteome</keyword>
<dbReference type="Gene3D" id="1.10.472.150">
    <property type="entry name" value="Glucose-regulated metallo-peptidase M90, N-terminal domain"/>
    <property type="match status" value="1"/>
</dbReference>
<dbReference type="Pfam" id="PF06167">
    <property type="entry name" value="Peptidase_M90"/>
    <property type="match status" value="1"/>
</dbReference>
<reference evidence="1 2" key="1">
    <citation type="submission" date="2021-01" db="EMBL/GenBank/DDBJ databases">
        <title>Chryseolinea sp. Jin1 Genome sequencing and assembly.</title>
        <authorList>
            <person name="Kim I."/>
        </authorList>
    </citation>
    <scope>NUCLEOTIDE SEQUENCE [LARGE SCALE GENOMIC DNA]</scope>
    <source>
        <strain evidence="1 2">Jin1</strain>
    </source>
</reference>
<dbReference type="PANTHER" id="PTHR30164:SF2">
    <property type="entry name" value="PROTEIN MTFA"/>
    <property type="match status" value="1"/>
</dbReference>
<dbReference type="Gene3D" id="3.40.390.10">
    <property type="entry name" value="Collagenase (Catalytic Domain)"/>
    <property type="match status" value="1"/>
</dbReference>
<dbReference type="CDD" id="cd20169">
    <property type="entry name" value="Peptidase_M90_mtfA"/>
    <property type="match status" value="1"/>
</dbReference>
<dbReference type="EMBL" id="JAERRB010000010">
    <property type="protein sequence ID" value="MBL0744346.1"/>
    <property type="molecule type" value="Genomic_DNA"/>
</dbReference>
<organism evidence="1 2">
    <name type="scientific">Chryseolinea lacunae</name>
    <dbReference type="NCBI Taxonomy" id="2801331"/>
    <lineage>
        <taxon>Bacteria</taxon>
        <taxon>Pseudomonadati</taxon>
        <taxon>Bacteroidota</taxon>
        <taxon>Cytophagia</taxon>
        <taxon>Cytophagales</taxon>
        <taxon>Fulvivirgaceae</taxon>
        <taxon>Chryseolinea</taxon>
    </lineage>
</organism>
<accession>A0ABS1KY23</accession>
<dbReference type="Pfam" id="PF02810">
    <property type="entry name" value="SEC-C"/>
    <property type="match status" value="1"/>
</dbReference>
<dbReference type="RefSeq" id="WP_202014000.1">
    <property type="nucleotide sequence ID" value="NZ_JAERRB010000010.1"/>
</dbReference>
<protein>
    <submittedName>
        <fullName evidence="1">Zinc-dependent peptidase</fullName>
    </submittedName>
</protein>
<dbReference type="InterPro" id="IPR004027">
    <property type="entry name" value="SEC_C_motif"/>
</dbReference>
<sequence length="289" mass="32300">MIPFFIIIAFCIGFGIFYSRQHQKKVVTTPIPEAWKAILRQNVTFYTNLPASEKQRFENDVMRFLANVRITGIETTLDITDKLLVASSAAIPVFGFPDWDYTFLDEVLLYPGHFDRDYDIGSKNEAILGMVGSGTLEGKMILSQPALRAGFANRSDKQNVGIHEFVHLLDKEDGSVDGVPTVLNDKAYAGPWLQLIHASMKDILKGKSDINVYGATNEQEFLAVVGEYFFERPQLLQKNHPQLYTLLAQAFHQDTARLAGAAPPVRSSIQRNDPCPCGLDKKFKHCCGA</sequence>
<proteinExistence type="predicted"/>
<dbReference type="InterPro" id="IPR024079">
    <property type="entry name" value="MetalloPept_cat_dom_sf"/>
</dbReference>
<gene>
    <name evidence="1" type="ORF">JI741_24145</name>
</gene>
<dbReference type="Proteomes" id="UP000613030">
    <property type="component" value="Unassembled WGS sequence"/>
</dbReference>
<dbReference type="SUPFAM" id="SSF103642">
    <property type="entry name" value="Sec-C motif"/>
    <property type="match status" value="1"/>
</dbReference>
<dbReference type="SUPFAM" id="SSF55486">
    <property type="entry name" value="Metalloproteases ('zincins'), catalytic domain"/>
    <property type="match status" value="1"/>
</dbReference>
<name>A0ABS1KY23_9BACT</name>
<dbReference type="InterPro" id="IPR010384">
    <property type="entry name" value="MtfA_fam"/>
</dbReference>
<dbReference type="InterPro" id="IPR042252">
    <property type="entry name" value="MtfA_N"/>
</dbReference>
<dbReference type="PANTHER" id="PTHR30164">
    <property type="entry name" value="MTFA PEPTIDASE"/>
    <property type="match status" value="1"/>
</dbReference>